<dbReference type="Gene3D" id="3.30.40.10">
    <property type="entry name" value="Zinc/RING finger domain, C3HC4 (zinc finger)"/>
    <property type="match status" value="1"/>
</dbReference>
<dbReference type="GO" id="GO:0008270">
    <property type="term" value="F:zinc ion binding"/>
    <property type="evidence" value="ECO:0007669"/>
    <property type="project" value="InterPro"/>
</dbReference>
<dbReference type="InterPro" id="IPR051834">
    <property type="entry name" value="RING_finger_E3_ligase"/>
</dbReference>
<dbReference type="Pfam" id="PF13639">
    <property type="entry name" value="zf-RING_2"/>
    <property type="match status" value="1"/>
</dbReference>
<dbReference type="PROSITE" id="PS50089">
    <property type="entry name" value="ZF_RING_2"/>
    <property type="match status" value="1"/>
</dbReference>
<dbReference type="InterPro" id="IPR001841">
    <property type="entry name" value="Znf_RING"/>
</dbReference>
<feature type="compositionally biased region" description="Polar residues" evidence="1">
    <location>
        <begin position="393"/>
        <end position="403"/>
    </location>
</feature>
<feature type="region of interest" description="Disordered" evidence="1">
    <location>
        <begin position="45"/>
        <end position="69"/>
    </location>
</feature>
<accession>A0A1U8A9G6</accession>
<dbReference type="KEGG" id="nnu:104602155"/>
<evidence type="ECO:0000313" key="3">
    <source>
        <dbReference type="RefSeq" id="XP_010264050.1"/>
    </source>
</evidence>
<dbReference type="PANTHER" id="PTHR45931">
    <property type="entry name" value="SI:CH211-59O9.10"/>
    <property type="match status" value="1"/>
</dbReference>
<dbReference type="GO" id="GO:0006511">
    <property type="term" value="P:ubiquitin-dependent protein catabolic process"/>
    <property type="evidence" value="ECO:0000318"/>
    <property type="project" value="GO_Central"/>
</dbReference>
<dbReference type="InterPro" id="IPR011016">
    <property type="entry name" value="Znf_RING-CH"/>
</dbReference>
<feature type="compositionally biased region" description="Polar residues" evidence="1">
    <location>
        <begin position="734"/>
        <end position="751"/>
    </location>
</feature>
<dbReference type="PANTHER" id="PTHR45931:SF25">
    <property type="entry name" value="E3 UBIQUITIN-PROTEIN LIGASE RLIM-LIKE ISOFORM X1"/>
    <property type="match status" value="1"/>
</dbReference>
<proteinExistence type="predicted"/>
<feature type="region of interest" description="Disordered" evidence="1">
    <location>
        <begin position="458"/>
        <end position="486"/>
    </location>
</feature>
<dbReference type="GeneID" id="104602155"/>
<dbReference type="SUPFAM" id="SSF57850">
    <property type="entry name" value="RING/U-box"/>
    <property type="match status" value="1"/>
</dbReference>
<evidence type="ECO:0000256" key="1">
    <source>
        <dbReference type="SAM" id="MobiDB-lite"/>
    </source>
</evidence>
<dbReference type="OrthoDB" id="8062037at2759"/>
<protein>
    <submittedName>
        <fullName evidence="3">Uncharacterized protein LOC104602155 isoform X1</fullName>
    </submittedName>
</protein>
<dbReference type="OMA" id="TRNIGQR"/>
<sequence>MARSAFDASILDSTSRLLTLLDLNEEDHRKKQNMEDLDVDQIIDVPDNPDRMTTRKNGEKNIGSSVAGNSVNADSLRKYVPNLLRGRGKLITENGNSSRSYPRSQKELTFTDKTEHGISSIFPFSDNATVSKKSHFRTMMPRQTTKLEIKSSAQPQHSVHVPCSSHGRGDSDCLADRTKLGGRSGIPEVFVSDVRIQDGSRGKLIDLISNDKSPSYSTNPRNTRRKMLSGDMNFDNGKVVSTGTPRLFSCIPENHVLDLTVQNEFSAIPEREGNESKYLAEKVRKGSIAANGCPSTHVVRTSSRASSSAYKGKTKLDDNTCDDDGAGLDFIEAIDLSNDSESKTKQKMHISPHSTSSPRKIGQKRLVRNGCISPYNIAKAKHTAESLGKSSRGAKQNDFTETVSSSGTSSSEIQIISPNSEGNHTARMKGKGVLNDQIPAKGNDGKALHFQRRSSINLVEEASRGSGGTNGDVSQSFEERSVWRSTQNPLRKLSSVMFDEVGHLPGDDKRHGNRMENINYVNAVNNSPQITNSVEVRNPATMQHGATQHLSQASSSIIFKSDKVNRKLNGENKLMKRQKKHGPHGSNTGDCSTSTFDDSEVAYLCSSGEPPNARTTRTRNPCCRGASGPIIEIDDISPEIRCSNSQDASRAVIDDSDSRARQVEADEILAHQLQEQFYNELPGAAFGEIDAGIVRTLQQEEDTHFSSFRGSRHSSHHRDPLMSHFRRQYPARSFQNSSIRSSNRGRVSTSARMARPRASFLGQSPIISSRERTIEFPSTMDFETRIHILEALEARVGNSNDVGMAAHFFQVQRDFNENDYEMLLALDENNHQHRGASLSQINGLPHSIVQTDNFEEVCAVCLETPTIGDTIRHLPCLHKFHKDCVDPWLRRRTSCPVCKSSIT</sequence>
<reference evidence="3" key="1">
    <citation type="submission" date="2025-08" db="UniProtKB">
        <authorList>
            <consortium name="RefSeq"/>
        </authorList>
    </citation>
    <scope>IDENTIFICATION</scope>
</reference>
<keyword evidence="2" id="KW-1185">Reference proteome</keyword>
<dbReference type="GO" id="GO:0061630">
    <property type="term" value="F:ubiquitin protein ligase activity"/>
    <property type="evidence" value="ECO:0000318"/>
    <property type="project" value="GO_Central"/>
</dbReference>
<dbReference type="FunFam" id="3.30.40.10:FF:000594">
    <property type="entry name" value="RING/U-box superfamily protein"/>
    <property type="match status" value="1"/>
</dbReference>
<dbReference type="CDD" id="cd16454">
    <property type="entry name" value="RING-H2_PA-TM-RING"/>
    <property type="match status" value="1"/>
</dbReference>
<dbReference type="FunCoup" id="A0A1U8A9G6">
    <property type="interactions" value="1678"/>
</dbReference>
<dbReference type="SMART" id="SM00184">
    <property type="entry name" value="RING"/>
    <property type="match status" value="1"/>
</dbReference>
<name>A0A1U8A9G6_NELNU</name>
<dbReference type="SMART" id="SM00744">
    <property type="entry name" value="RINGv"/>
    <property type="match status" value="1"/>
</dbReference>
<dbReference type="RefSeq" id="XP_010264050.1">
    <property type="nucleotide sequence ID" value="XM_010265748.2"/>
</dbReference>
<dbReference type="AlphaFoldDB" id="A0A1U8A9G6"/>
<dbReference type="Proteomes" id="UP000189703">
    <property type="component" value="Unplaced"/>
</dbReference>
<dbReference type="GO" id="GO:0005634">
    <property type="term" value="C:nucleus"/>
    <property type="evidence" value="ECO:0000318"/>
    <property type="project" value="GO_Central"/>
</dbReference>
<evidence type="ECO:0000313" key="2">
    <source>
        <dbReference type="Proteomes" id="UP000189703"/>
    </source>
</evidence>
<feature type="compositionally biased region" description="Low complexity" evidence="1">
    <location>
        <begin position="404"/>
        <end position="417"/>
    </location>
</feature>
<feature type="region of interest" description="Disordered" evidence="1">
    <location>
        <begin position="340"/>
        <end position="360"/>
    </location>
</feature>
<feature type="region of interest" description="Disordered" evidence="1">
    <location>
        <begin position="734"/>
        <end position="754"/>
    </location>
</feature>
<feature type="compositionally biased region" description="Basic and acidic residues" evidence="1">
    <location>
        <begin position="48"/>
        <end position="59"/>
    </location>
</feature>
<dbReference type="InterPro" id="IPR013083">
    <property type="entry name" value="Znf_RING/FYVE/PHD"/>
</dbReference>
<feature type="region of interest" description="Disordered" evidence="1">
    <location>
        <begin position="149"/>
        <end position="170"/>
    </location>
</feature>
<organism evidence="2 3">
    <name type="scientific">Nelumbo nucifera</name>
    <name type="common">Sacred lotus</name>
    <dbReference type="NCBI Taxonomy" id="4432"/>
    <lineage>
        <taxon>Eukaryota</taxon>
        <taxon>Viridiplantae</taxon>
        <taxon>Streptophyta</taxon>
        <taxon>Embryophyta</taxon>
        <taxon>Tracheophyta</taxon>
        <taxon>Spermatophyta</taxon>
        <taxon>Magnoliopsida</taxon>
        <taxon>Proteales</taxon>
        <taxon>Nelumbonaceae</taxon>
        <taxon>Nelumbo</taxon>
    </lineage>
</organism>
<feature type="region of interest" description="Disordered" evidence="1">
    <location>
        <begin position="383"/>
        <end position="425"/>
    </location>
</feature>
<dbReference type="eggNOG" id="KOG0800">
    <property type="taxonomic scope" value="Eukaryota"/>
</dbReference>
<gene>
    <name evidence="3" type="primary">LOC104602155</name>
</gene>